<comment type="caution">
    <text evidence="12">The sequence shown here is derived from an EMBL/GenBank/DDBJ whole genome shotgun (WGS) entry which is preliminary data.</text>
</comment>
<evidence type="ECO:0000256" key="2">
    <source>
        <dbReference type="ARBA" id="ARBA00022475"/>
    </source>
</evidence>
<dbReference type="PANTHER" id="PTHR38035:SF1">
    <property type="entry name" value="ANCILLARY SECYEG TRANSLOCON SUBUNIT"/>
    <property type="match status" value="1"/>
</dbReference>
<keyword evidence="3 10" id="KW-0812">Transmembrane</keyword>
<comment type="similarity">
    <text evidence="7">Belongs to the YfgM family.</text>
</comment>
<name>A0ABT7VSV7_9GAMM</name>
<evidence type="ECO:0000256" key="4">
    <source>
        <dbReference type="ARBA" id="ARBA00022989"/>
    </source>
</evidence>
<organism evidence="12 13">
    <name type="scientific">Candidatus Marithioploca araucensis</name>
    <dbReference type="NCBI Taxonomy" id="70273"/>
    <lineage>
        <taxon>Bacteria</taxon>
        <taxon>Pseudomonadati</taxon>
        <taxon>Pseudomonadota</taxon>
        <taxon>Gammaproteobacteria</taxon>
        <taxon>Thiotrichales</taxon>
        <taxon>Thiotrichaceae</taxon>
        <taxon>Candidatus Marithioploca</taxon>
    </lineage>
</organism>
<evidence type="ECO:0000256" key="8">
    <source>
        <dbReference type="ARBA" id="ARBA00024235"/>
    </source>
</evidence>
<evidence type="ECO:0000259" key="11">
    <source>
        <dbReference type="Pfam" id="PF09976"/>
    </source>
</evidence>
<evidence type="ECO:0000256" key="5">
    <source>
        <dbReference type="ARBA" id="ARBA00023136"/>
    </source>
</evidence>
<feature type="compositionally biased region" description="Polar residues" evidence="9">
    <location>
        <begin position="267"/>
        <end position="281"/>
    </location>
</feature>
<accession>A0ABT7VSV7</accession>
<gene>
    <name evidence="12" type="ORF">QUF54_04805</name>
</gene>
<evidence type="ECO:0000256" key="6">
    <source>
        <dbReference type="ARBA" id="ARBA00023186"/>
    </source>
</evidence>
<feature type="domain" description="Ancillary SecYEG translocon subunit/Cell division coordinator CpoB TPR" evidence="11">
    <location>
        <begin position="15"/>
        <end position="209"/>
    </location>
</feature>
<feature type="region of interest" description="Disordered" evidence="9">
    <location>
        <begin position="267"/>
        <end position="290"/>
    </location>
</feature>
<protein>
    <recommendedName>
        <fullName evidence="8">Ancillary SecYEG translocon subunit</fullName>
    </recommendedName>
</protein>
<dbReference type="InterPro" id="IPR018704">
    <property type="entry name" value="SecYEG/CpoB_TPR"/>
</dbReference>
<keyword evidence="4 10" id="KW-1133">Transmembrane helix</keyword>
<evidence type="ECO:0000256" key="10">
    <source>
        <dbReference type="SAM" id="Phobius"/>
    </source>
</evidence>
<dbReference type="InterPro" id="IPR011990">
    <property type="entry name" value="TPR-like_helical_dom_sf"/>
</dbReference>
<dbReference type="PANTHER" id="PTHR38035">
    <property type="entry name" value="UPF0070 PROTEIN YFGM"/>
    <property type="match status" value="1"/>
</dbReference>
<keyword evidence="2" id="KW-1003">Cell membrane</keyword>
<dbReference type="InterPro" id="IPR026039">
    <property type="entry name" value="YfgM"/>
</dbReference>
<dbReference type="Gene3D" id="1.25.40.10">
    <property type="entry name" value="Tetratricopeptide repeat domain"/>
    <property type="match status" value="1"/>
</dbReference>
<evidence type="ECO:0000256" key="3">
    <source>
        <dbReference type="ARBA" id="ARBA00022692"/>
    </source>
</evidence>
<comment type="subcellular location">
    <subcellularLocation>
        <location evidence="1">Cell membrane</location>
        <topology evidence="1">Single-pass type II membrane protein</topology>
    </subcellularLocation>
</comment>
<dbReference type="Proteomes" id="UP001171945">
    <property type="component" value="Unassembled WGS sequence"/>
</dbReference>
<dbReference type="EMBL" id="JAUCGM010000238">
    <property type="protein sequence ID" value="MDM8562656.1"/>
    <property type="molecule type" value="Genomic_DNA"/>
</dbReference>
<evidence type="ECO:0000313" key="12">
    <source>
        <dbReference type="EMBL" id="MDM8562656.1"/>
    </source>
</evidence>
<sequence>MATYETEEEQIEAIKKWWKENGISVVTGILLGLSLLGGWRWWQTYTDQQGQLASNIYDQVLFSLESKQIKQAHDLTGQLLSDYSDSPYAMLAALNIARQDLDEGDIKSSHARLQWVIDRNGGLSELTHIARLRKARLFLSQEKFVEAKALIDSVKDDKFKGVYAELRGDIAVAQGQIDVASTAYTVALESQDLSFQHQKWVQIKRDDLGEKVHIEANALLSVIGNSSTTLETVLKEGLLENTTASATGNSSTTQETVLKEGLLENNTASAAGNSSTTQETVLTLPLDSPE</sequence>
<evidence type="ECO:0000256" key="7">
    <source>
        <dbReference type="ARBA" id="ARBA00024197"/>
    </source>
</evidence>
<keyword evidence="6" id="KW-0143">Chaperone</keyword>
<evidence type="ECO:0000256" key="9">
    <source>
        <dbReference type="SAM" id="MobiDB-lite"/>
    </source>
</evidence>
<keyword evidence="5 10" id="KW-0472">Membrane</keyword>
<reference evidence="12" key="1">
    <citation type="submission" date="2023-06" db="EMBL/GenBank/DDBJ databases">
        <title>Uncultivated large filamentous bacteria from sulfidic sediments reveal new species and different genomic features in energy metabolism and defense.</title>
        <authorList>
            <person name="Fonseca A."/>
        </authorList>
    </citation>
    <scope>NUCLEOTIDE SEQUENCE</scope>
    <source>
        <strain evidence="12">HSG4</strain>
    </source>
</reference>
<dbReference type="Pfam" id="PF09976">
    <property type="entry name" value="TPR_21"/>
    <property type="match status" value="1"/>
</dbReference>
<keyword evidence="13" id="KW-1185">Reference proteome</keyword>
<feature type="transmembrane region" description="Helical" evidence="10">
    <location>
        <begin position="21"/>
        <end position="42"/>
    </location>
</feature>
<proteinExistence type="inferred from homology"/>
<evidence type="ECO:0000256" key="1">
    <source>
        <dbReference type="ARBA" id="ARBA00004401"/>
    </source>
</evidence>
<evidence type="ECO:0000313" key="13">
    <source>
        <dbReference type="Proteomes" id="UP001171945"/>
    </source>
</evidence>